<feature type="domain" description="RNA polymerase sigma factor 70 region 4 type 2" evidence="8">
    <location>
        <begin position="160"/>
        <end position="210"/>
    </location>
</feature>
<dbReference type="EMBL" id="BORU01000003">
    <property type="protein sequence ID" value="GIO56963.1"/>
    <property type="molecule type" value="Genomic_DNA"/>
</dbReference>
<sequence length="244" mass="28240">MRESVGDVHEKMRAGQSNEADDMLVCRAREGDQAAFGELVRRHRAKAYGFAYSMSQDTYLADDIVQEALVGAFIHLSSLVEPSSFGPWLRRIVRNQTYMRLRRGGPYGKEQPLSSYKPSTSESNWGDAEAVLLHLTRSVSVRRDLSPEERLVREEMLRGLRDMLHCLSPRERGVFEAHFYRQLKPKEIAELFGMTVTNVNNHLFRSRTKLQRERIRVHIAGYVQFRQALGKPNKRILDEFGKRF</sequence>
<dbReference type="CDD" id="cd06171">
    <property type="entry name" value="Sigma70_r4"/>
    <property type="match status" value="1"/>
</dbReference>
<dbReference type="InterPro" id="IPR013324">
    <property type="entry name" value="RNA_pol_sigma_r3/r4-like"/>
</dbReference>
<dbReference type="PANTHER" id="PTHR43133">
    <property type="entry name" value="RNA POLYMERASE ECF-TYPE SIGMA FACTO"/>
    <property type="match status" value="1"/>
</dbReference>
<evidence type="ECO:0000256" key="3">
    <source>
        <dbReference type="ARBA" id="ARBA00023082"/>
    </source>
</evidence>
<organism evidence="9 10">
    <name type="scientific">Paenibacillus cineris</name>
    <dbReference type="NCBI Taxonomy" id="237530"/>
    <lineage>
        <taxon>Bacteria</taxon>
        <taxon>Bacillati</taxon>
        <taxon>Bacillota</taxon>
        <taxon>Bacilli</taxon>
        <taxon>Bacillales</taxon>
        <taxon>Paenibacillaceae</taxon>
        <taxon>Paenibacillus</taxon>
    </lineage>
</organism>
<evidence type="ECO:0000256" key="4">
    <source>
        <dbReference type="ARBA" id="ARBA00023125"/>
    </source>
</evidence>
<evidence type="ECO:0000256" key="2">
    <source>
        <dbReference type="ARBA" id="ARBA00023015"/>
    </source>
</evidence>
<proteinExistence type="inferred from homology"/>
<dbReference type="SUPFAM" id="SSF88946">
    <property type="entry name" value="Sigma2 domain of RNA polymerase sigma factors"/>
    <property type="match status" value="1"/>
</dbReference>
<name>A0ABQ4LKB5_9BACL</name>
<feature type="domain" description="RNA polymerase sigma-70 region 2" evidence="7">
    <location>
        <begin position="39"/>
        <end position="103"/>
    </location>
</feature>
<dbReference type="InterPro" id="IPR007627">
    <property type="entry name" value="RNA_pol_sigma70_r2"/>
</dbReference>
<dbReference type="InterPro" id="IPR014284">
    <property type="entry name" value="RNA_pol_sigma-70_dom"/>
</dbReference>
<dbReference type="PROSITE" id="PS01063">
    <property type="entry name" value="SIGMA70_ECF"/>
    <property type="match status" value="1"/>
</dbReference>
<evidence type="ECO:0000256" key="1">
    <source>
        <dbReference type="ARBA" id="ARBA00010641"/>
    </source>
</evidence>
<keyword evidence="4 6" id="KW-0238">DNA-binding</keyword>
<dbReference type="Pfam" id="PF04542">
    <property type="entry name" value="Sigma70_r2"/>
    <property type="match status" value="1"/>
</dbReference>
<dbReference type="InterPro" id="IPR013249">
    <property type="entry name" value="RNA_pol_sigma70_r4_t2"/>
</dbReference>
<keyword evidence="2 6" id="KW-0805">Transcription regulation</keyword>
<gene>
    <name evidence="9" type="ORF">J21TS7_52810</name>
</gene>
<evidence type="ECO:0000259" key="7">
    <source>
        <dbReference type="Pfam" id="PF04542"/>
    </source>
</evidence>
<dbReference type="Gene3D" id="1.10.1740.10">
    <property type="match status" value="1"/>
</dbReference>
<evidence type="ECO:0000256" key="5">
    <source>
        <dbReference type="ARBA" id="ARBA00023163"/>
    </source>
</evidence>
<comment type="caution">
    <text evidence="9">The sequence shown here is derived from an EMBL/GenBank/DDBJ whole genome shotgun (WGS) entry which is preliminary data.</text>
</comment>
<evidence type="ECO:0000259" key="8">
    <source>
        <dbReference type="Pfam" id="PF08281"/>
    </source>
</evidence>
<evidence type="ECO:0000313" key="9">
    <source>
        <dbReference type="EMBL" id="GIO56963.1"/>
    </source>
</evidence>
<dbReference type="Gene3D" id="1.10.10.10">
    <property type="entry name" value="Winged helix-like DNA-binding domain superfamily/Winged helix DNA-binding domain"/>
    <property type="match status" value="1"/>
</dbReference>
<dbReference type="NCBIfam" id="TIGR02937">
    <property type="entry name" value="sigma70-ECF"/>
    <property type="match status" value="1"/>
</dbReference>
<dbReference type="InterPro" id="IPR039425">
    <property type="entry name" value="RNA_pol_sigma-70-like"/>
</dbReference>
<dbReference type="InterPro" id="IPR013325">
    <property type="entry name" value="RNA_pol_sigma_r2"/>
</dbReference>
<dbReference type="Proteomes" id="UP000676601">
    <property type="component" value="Unassembled WGS sequence"/>
</dbReference>
<evidence type="ECO:0000313" key="10">
    <source>
        <dbReference type="Proteomes" id="UP000676601"/>
    </source>
</evidence>
<dbReference type="Pfam" id="PF08281">
    <property type="entry name" value="Sigma70_r4_2"/>
    <property type="match status" value="1"/>
</dbReference>
<keyword evidence="3 6" id="KW-0731">Sigma factor</keyword>
<accession>A0ABQ4LKB5</accession>
<reference evidence="9 10" key="1">
    <citation type="submission" date="2021-03" db="EMBL/GenBank/DDBJ databases">
        <title>Antimicrobial resistance genes in bacteria isolated from Japanese honey, and their potential for conferring macrolide and lincosamide resistance in the American foulbrood pathogen Paenibacillus larvae.</title>
        <authorList>
            <person name="Okamoto M."/>
            <person name="Kumagai M."/>
            <person name="Kanamori H."/>
            <person name="Takamatsu D."/>
        </authorList>
    </citation>
    <scope>NUCLEOTIDE SEQUENCE [LARGE SCALE GENOMIC DNA]</scope>
    <source>
        <strain evidence="9 10">J21TS7</strain>
    </source>
</reference>
<evidence type="ECO:0000256" key="6">
    <source>
        <dbReference type="RuleBase" id="RU000716"/>
    </source>
</evidence>
<dbReference type="PANTHER" id="PTHR43133:SF51">
    <property type="entry name" value="RNA POLYMERASE SIGMA FACTOR"/>
    <property type="match status" value="1"/>
</dbReference>
<protein>
    <recommendedName>
        <fullName evidence="6">RNA polymerase sigma factor</fullName>
    </recommendedName>
</protein>
<comment type="similarity">
    <text evidence="1 6">Belongs to the sigma-70 factor family. ECF subfamily.</text>
</comment>
<dbReference type="SUPFAM" id="SSF88659">
    <property type="entry name" value="Sigma3 and sigma4 domains of RNA polymerase sigma factors"/>
    <property type="match status" value="1"/>
</dbReference>
<dbReference type="InterPro" id="IPR036388">
    <property type="entry name" value="WH-like_DNA-bd_sf"/>
</dbReference>
<dbReference type="InterPro" id="IPR000838">
    <property type="entry name" value="RNA_pol_sigma70_ECF_CS"/>
</dbReference>
<keyword evidence="10" id="KW-1185">Reference proteome</keyword>
<keyword evidence="5 6" id="KW-0804">Transcription</keyword>